<dbReference type="PANTHER" id="PTHR33103:SF27">
    <property type="entry name" value="OS04G0594700 PROTEIN"/>
    <property type="match status" value="1"/>
</dbReference>
<accession>A0AAV9F233</accession>
<evidence type="ECO:0000313" key="1">
    <source>
        <dbReference type="EMBL" id="KAK1320076.1"/>
    </source>
</evidence>
<reference evidence="1" key="2">
    <citation type="submission" date="2023-06" db="EMBL/GenBank/DDBJ databases">
        <authorList>
            <person name="Ma L."/>
            <person name="Liu K.-W."/>
            <person name="Li Z."/>
            <person name="Hsiao Y.-Y."/>
            <person name="Qi Y."/>
            <person name="Fu T."/>
            <person name="Tang G."/>
            <person name="Zhang D."/>
            <person name="Sun W.-H."/>
            <person name="Liu D.-K."/>
            <person name="Li Y."/>
            <person name="Chen G.-Z."/>
            <person name="Liu X.-D."/>
            <person name="Liao X.-Y."/>
            <person name="Jiang Y.-T."/>
            <person name="Yu X."/>
            <person name="Hao Y."/>
            <person name="Huang J."/>
            <person name="Zhao X.-W."/>
            <person name="Ke S."/>
            <person name="Chen Y.-Y."/>
            <person name="Wu W.-L."/>
            <person name="Hsu J.-L."/>
            <person name="Lin Y.-F."/>
            <person name="Huang M.-D."/>
            <person name="Li C.-Y."/>
            <person name="Huang L."/>
            <person name="Wang Z.-W."/>
            <person name="Zhao X."/>
            <person name="Zhong W.-Y."/>
            <person name="Peng D.-H."/>
            <person name="Ahmad S."/>
            <person name="Lan S."/>
            <person name="Zhang J.-S."/>
            <person name="Tsai W.-C."/>
            <person name="Van De Peer Y."/>
            <person name="Liu Z.-J."/>
        </authorList>
    </citation>
    <scope>NUCLEOTIDE SEQUENCE</scope>
    <source>
        <strain evidence="1">CP</strain>
        <tissue evidence="1">Leaves</tissue>
    </source>
</reference>
<dbReference type="EMBL" id="JAUJYO010000003">
    <property type="protein sequence ID" value="KAK1320076.1"/>
    <property type="molecule type" value="Genomic_DNA"/>
</dbReference>
<dbReference type="InterPro" id="IPR007750">
    <property type="entry name" value="DUF674"/>
</dbReference>
<dbReference type="Pfam" id="PF05056">
    <property type="entry name" value="DUF674"/>
    <property type="match status" value="1"/>
</dbReference>
<sequence>MASNLKEVKLLVDKDRNRVVFAESNMDLVDLLFSFLTLPLGRVVSLLGKGQLDGCIDNIYESVENLEECHFTVKACREMLLHPRSASDEQCMSLAIQMGQPEIHYKYFVLDMLKYALVSKAPFSKLFLPGGGSSGEDIKSKIKCESKSLASGETNANPKNITIKLVRKLNGFIVKLFGGQSSIGCLDNLYKSAQVFSNGDYVTFKGPETDTLLSPKIPKHFGCSSEVLGVEESSDKFVCLPGKYATF</sequence>
<dbReference type="PANTHER" id="PTHR33103">
    <property type="entry name" value="OS01G0153900 PROTEIN"/>
    <property type="match status" value="1"/>
</dbReference>
<dbReference type="Proteomes" id="UP001180020">
    <property type="component" value="Unassembled WGS sequence"/>
</dbReference>
<gene>
    <name evidence="1" type="ORF">QJS10_CPA03g01475</name>
</gene>
<evidence type="ECO:0000313" key="2">
    <source>
        <dbReference type="Proteomes" id="UP001180020"/>
    </source>
</evidence>
<dbReference type="AlphaFoldDB" id="A0AAV9F233"/>
<reference evidence="1" key="1">
    <citation type="journal article" date="2023" name="Nat. Commun.">
        <title>Diploid and tetraploid genomes of Acorus and the evolution of monocots.</title>
        <authorList>
            <person name="Ma L."/>
            <person name="Liu K.W."/>
            <person name="Li Z."/>
            <person name="Hsiao Y.Y."/>
            <person name="Qi Y."/>
            <person name="Fu T."/>
            <person name="Tang G.D."/>
            <person name="Zhang D."/>
            <person name="Sun W.H."/>
            <person name="Liu D.K."/>
            <person name="Li Y."/>
            <person name="Chen G.Z."/>
            <person name="Liu X.D."/>
            <person name="Liao X.Y."/>
            <person name="Jiang Y.T."/>
            <person name="Yu X."/>
            <person name="Hao Y."/>
            <person name="Huang J."/>
            <person name="Zhao X.W."/>
            <person name="Ke S."/>
            <person name="Chen Y.Y."/>
            <person name="Wu W.L."/>
            <person name="Hsu J.L."/>
            <person name="Lin Y.F."/>
            <person name="Huang M.D."/>
            <person name="Li C.Y."/>
            <person name="Huang L."/>
            <person name="Wang Z.W."/>
            <person name="Zhao X."/>
            <person name="Zhong W.Y."/>
            <person name="Peng D.H."/>
            <person name="Ahmad S."/>
            <person name="Lan S."/>
            <person name="Zhang J.S."/>
            <person name="Tsai W.C."/>
            <person name="Van de Peer Y."/>
            <person name="Liu Z.J."/>
        </authorList>
    </citation>
    <scope>NUCLEOTIDE SEQUENCE</scope>
    <source>
        <strain evidence="1">CP</strain>
    </source>
</reference>
<proteinExistence type="predicted"/>
<protein>
    <submittedName>
        <fullName evidence="1">Uncharacterized protein</fullName>
    </submittedName>
</protein>
<name>A0AAV9F233_ACOCL</name>
<keyword evidence="2" id="KW-1185">Reference proteome</keyword>
<organism evidence="1 2">
    <name type="scientific">Acorus calamus</name>
    <name type="common">Sweet flag</name>
    <dbReference type="NCBI Taxonomy" id="4465"/>
    <lineage>
        <taxon>Eukaryota</taxon>
        <taxon>Viridiplantae</taxon>
        <taxon>Streptophyta</taxon>
        <taxon>Embryophyta</taxon>
        <taxon>Tracheophyta</taxon>
        <taxon>Spermatophyta</taxon>
        <taxon>Magnoliopsida</taxon>
        <taxon>Liliopsida</taxon>
        <taxon>Acoraceae</taxon>
        <taxon>Acorus</taxon>
    </lineage>
</organism>
<comment type="caution">
    <text evidence="1">The sequence shown here is derived from an EMBL/GenBank/DDBJ whole genome shotgun (WGS) entry which is preliminary data.</text>
</comment>